<dbReference type="EMBL" id="BMKX01000002">
    <property type="protein sequence ID" value="GGJ56167.1"/>
    <property type="molecule type" value="Genomic_DNA"/>
</dbReference>
<accession>A0ABQ2DFX8</accession>
<evidence type="ECO:0000313" key="2">
    <source>
        <dbReference type="Proteomes" id="UP000606115"/>
    </source>
</evidence>
<proteinExistence type="predicted"/>
<comment type="caution">
    <text evidence="1">The sequence shown here is derived from an EMBL/GenBank/DDBJ whole genome shotgun (WGS) entry which is preliminary data.</text>
</comment>
<organism evidence="1 2">
    <name type="scientific">Glutamicibacter ardleyensis</name>
    <dbReference type="NCBI Taxonomy" id="225894"/>
    <lineage>
        <taxon>Bacteria</taxon>
        <taxon>Bacillati</taxon>
        <taxon>Actinomycetota</taxon>
        <taxon>Actinomycetes</taxon>
        <taxon>Micrococcales</taxon>
        <taxon>Micrococcaceae</taxon>
        <taxon>Glutamicibacter</taxon>
    </lineage>
</organism>
<evidence type="ECO:0000313" key="1">
    <source>
        <dbReference type="EMBL" id="GGJ56167.1"/>
    </source>
</evidence>
<name>A0ABQ2DFX8_9MICC</name>
<reference evidence="2" key="1">
    <citation type="journal article" date="2019" name="Int. J. Syst. Evol. Microbiol.">
        <title>The Global Catalogue of Microorganisms (GCM) 10K type strain sequencing project: providing services to taxonomists for standard genome sequencing and annotation.</title>
        <authorList>
            <consortium name="The Broad Institute Genomics Platform"/>
            <consortium name="The Broad Institute Genome Sequencing Center for Infectious Disease"/>
            <person name="Wu L."/>
            <person name="Ma J."/>
        </authorList>
    </citation>
    <scope>NUCLEOTIDE SEQUENCE [LARGE SCALE GENOMIC DNA]</scope>
    <source>
        <strain evidence="2">CGMCC 1.3685</strain>
    </source>
</reference>
<sequence length="94" mass="10184">MKTIAVAPTPSYLAWKADRDARIKRTGGVLPEGIAACGTNEGYLLHRENGERACSPCAEAHRAFKATTFNPAKKQLKPCGTTAAYSRHIKRGNL</sequence>
<keyword evidence="2" id="KW-1185">Reference proteome</keyword>
<dbReference type="Proteomes" id="UP000606115">
    <property type="component" value="Unassembled WGS sequence"/>
</dbReference>
<gene>
    <name evidence="1" type="ORF">GCM10007173_13710</name>
</gene>
<protein>
    <submittedName>
        <fullName evidence="1">Uncharacterized protein</fullName>
    </submittedName>
</protein>